<dbReference type="InterPro" id="IPR036116">
    <property type="entry name" value="FN3_sf"/>
</dbReference>
<dbReference type="Pfam" id="PF07679">
    <property type="entry name" value="I-set"/>
    <property type="match status" value="1"/>
</dbReference>
<name>A0A8J4YA89_CHIOP</name>
<sequence length="751" mass="80230">MQHNCLVLIRQQCAQCDHGHTKAPPCQGNGISTEAKAGVIASWESVSTQQFRSKGGTTSAVLNDLMPARVYQIRVAAVNTVGESPSSEPLTLRTEGEAPGAAPVKVRAVGVTSRQVKLTWAAPDPDTWNGQLMGYYVGHRLDGIMKSGRSFSFDTVGMTPGGSEESYIVESLERYTQYIFVLQAFNAKGPGPLSTEVSATTLEDVPEAPPGDVTCVALTSTRLEVTWSPPPSELTHGRITSYTLVYTPMDDHTGLPAGESRVVNGPSATIGDLERHTNYSVTVAAATSAGVGTASSPIICATEEDVPQAPTSIKAVVGGPNSILVAWALPGRNHGVITKYLLYIRAPPDKDANRWLEVTDLEPRQRYEFWVAAATTVGEGPASAVVSATPSDTVAAGIHSVGGDVRAAKGTDVILLCPYVGVPEPTITWRRNNAPVTRETRYELQPDRGLLLRDCQRADSGNYTCDASNRYGGDHVLYTLTVIVPPGAALLHSLGSTSTTVTVSWRSMDDGGAPIRKLTLTWRSDPGEWREVTLARHLTQFTLEDLTCGTVYHLYLTAHNKIGPGSASDVITVRTKGNRPASPPQHRLVAVNASTATIRLASWADKHCPITAFVVKLRPSSSREWEIVSGRLPGKQAEYVMGDLIPSAHYELSLTATNPAGDSTTTYSFTTHRIMGDRLQEGLGPVGGGMLGSSGGRGPSSEDVFTDPAFIVPIVISCIALVSIIIAITLCLWRSKRSSASIYPFSLTSLI</sequence>
<gene>
    <name evidence="13" type="primary">Dscam2_7</name>
    <name evidence="13" type="ORF">GWK47_005224</name>
</gene>
<keyword evidence="2 10" id="KW-0812">Transmembrane</keyword>
<evidence type="ECO:0000313" key="13">
    <source>
        <dbReference type="EMBL" id="KAG0724253.1"/>
    </source>
</evidence>
<dbReference type="PANTHER" id="PTHR13817">
    <property type="entry name" value="TITIN"/>
    <property type="match status" value="1"/>
</dbReference>
<evidence type="ECO:0000256" key="10">
    <source>
        <dbReference type="SAM" id="Phobius"/>
    </source>
</evidence>
<evidence type="ECO:0000256" key="6">
    <source>
        <dbReference type="ARBA" id="ARBA00022989"/>
    </source>
</evidence>
<dbReference type="InterPro" id="IPR056754">
    <property type="entry name" value="DSCAM/DSCAML_C"/>
</dbReference>
<evidence type="ECO:0000256" key="2">
    <source>
        <dbReference type="ARBA" id="ARBA00022692"/>
    </source>
</evidence>
<evidence type="ECO:0000259" key="12">
    <source>
        <dbReference type="PROSITE" id="PS50853"/>
    </source>
</evidence>
<dbReference type="Pfam" id="PF00041">
    <property type="entry name" value="fn3"/>
    <property type="match status" value="5"/>
</dbReference>
<evidence type="ECO:0000256" key="9">
    <source>
        <dbReference type="ARBA" id="ARBA00023319"/>
    </source>
</evidence>
<dbReference type="SMART" id="SM00409">
    <property type="entry name" value="IG"/>
    <property type="match status" value="1"/>
</dbReference>
<comment type="caution">
    <text evidence="13">The sequence shown here is derived from an EMBL/GenBank/DDBJ whole genome shotgun (WGS) entry which is preliminary data.</text>
</comment>
<keyword evidence="7 10" id="KW-0472">Membrane</keyword>
<protein>
    <submittedName>
        <fullName evidence="13">Down syndrome cell adhesion molecule-like protein Dscam2</fullName>
    </submittedName>
</protein>
<feature type="domain" description="Ig-like" evidence="11">
    <location>
        <begin position="390"/>
        <end position="481"/>
    </location>
</feature>
<dbReference type="Pfam" id="PF25059">
    <property type="entry name" value="FN3_DSCAM-DSCAML_C"/>
    <property type="match status" value="1"/>
</dbReference>
<dbReference type="GO" id="GO:0007416">
    <property type="term" value="P:synapse assembly"/>
    <property type="evidence" value="ECO:0007669"/>
    <property type="project" value="TreeGrafter"/>
</dbReference>
<dbReference type="CDD" id="cd00063">
    <property type="entry name" value="FN3"/>
    <property type="match status" value="6"/>
</dbReference>
<dbReference type="FunFam" id="2.60.40.10:FF:000028">
    <property type="entry name" value="Neuronal cell adhesion molecule"/>
    <property type="match status" value="2"/>
</dbReference>
<keyword evidence="9" id="KW-0393">Immunoglobulin domain</keyword>
<feature type="transmembrane region" description="Helical" evidence="10">
    <location>
        <begin position="710"/>
        <end position="733"/>
    </location>
</feature>
<evidence type="ECO:0000256" key="4">
    <source>
        <dbReference type="ARBA" id="ARBA00022737"/>
    </source>
</evidence>
<keyword evidence="8" id="KW-1015">Disulfide bond</keyword>
<dbReference type="SUPFAM" id="SSF48726">
    <property type="entry name" value="Immunoglobulin"/>
    <property type="match status" value="1"/>
</dbReference>
<feature type="domain" description="Fibronectin type-III" evidence="12">
    <location>
        <begin position="485"/>
        <end position="578"/>
    </location>
</feature>
<comment type="subcellular location">
    <subcellularLocation>
        <location evidence="1">Membrane</location>
        <topology evidence="1">Single-pass membrane protein</topology>
    </subcellularLocation>
</comment>
<evidence type="ECO:0000256" key="7">
    <source>
        <dbReference type="ARBA" id="ARBA00023136"/>
    </source>
</evidence>
<dbReference type="OrthoDB" id="6370519at2759"/>
<dbReference type="PANTHER" id="PTHR13817:SF73">
    <property type="entry name" value="FIBRONECTIN TYPE-III DOMAIN-CONTAINING PROTEIN"/>
    <property type="match status" value="1"/>
</dbReference>
<evidence type="ECO:0000256" key="5">
    <source>
        <dbReference type="ARBA" id="ARBA00022889"/>
    </source>
</evidence>
<dbReference type="InterPro" id="IPR013783">
    <property type="entry name" value="Ig-like_fold"/>
</dbReference>
<feature type="domain" description="Fibronectin type-III" evidence="12">
    <location>
        <begin position="102"/>
        <end position="204"/>
    </location>
</feature>
<feature type="domain" description="Fibronectin type-III" evidence="12">
    <location>
        <begin position="209"/>
        <end position="305"/>
    </location>
</feature>
<dbReference type="InterPro" id="IPR050964">
    <property type="entry name" value="Striated_Muscle_Regulatory"/>
</dbReference>
<dbReference type="InterPro" id="IPR003599">
    <property type="entry name" value="Ig_sub"/>
</dbReference>
<dbReference type="SMART" id="SM00060">
    <property type="entry name" value="FN3"/>
    <property type="match status" value="6"/>
</dbReference>
<dbReference type="InterPro" id="IPR007110">
    <property type="entry name" value="Ig-like_dom"/>
</dbReference>
<dbReference type="GO" id="GO:0045202">
    <property type="term" value="C:synapse"/>
    <property type="evidence" value="ECO:0007669"/>
    <property type="project" value="TreeGrafter"/>
</dbReference>
<dbReference type="SMART" id="SM00408">
    <property type="entry name" value="IGc2"/>
    <property type="match status" value="1"/>
</dbReference>
<accession>A0A8J4YA89</accession>
<evidence type="ECO:0000259" key="11">
    <source>
        <dbReference type="PROSITE" id="PS50835"/>
    </source>
</evidence>
<evidence type="ECO:0000313" key="14">
    <source>
        <dbReference type="Proteomes" id="UP000770661"/>
    </source>
</evidence>
<dbReference type="PROSITE" id="PS50853">
    <property type="entry name" value="FN3"/>
    <property type="match status" value="6"/>
</dbReference>
<dbReference type="GO" id="GO:0009653">
    <property type="term" value="P:anatomical structure morphogenesis"/>
    <property type="evidence" value="ECO:0007669"/>
    <property type="project" value="UniProtKB-ARBA"/>
</dbReference>
<dbReference type="PROSITE" id="PS50835">
    <property type="entry name" value="IG_LIKE"/>
    <property type="match status" value="1"/>
</dbReference>
<dbReference type="GO" id="GO:0016020">
    <property type="term" value="C:membrane"/>
    <property type="evidence" value="ECO:0007669"/>
    <property type="project" value="UniProtKB-SubCell"/>
</dbReference>
<dbReference type="EMBL" id="JACEEZ010007148">
    <property type="protein sequence ID" value="KAG0724253.1"/>
    <property type="molecule type" value="Genomic_DNA"/>
</dbReference>
<dbReference type="SUPFAM" id="SSF49265">
    <property type="entry name" value="Fibronectin type III"/>
    <property type="match status" value="3"/>
</dbReference>
<feature type="domain" description="Fibronectin type-III" evidence="12">
    <location>
        <begin position="2"/>
        <end position="97"/>
    </location>
</feature>
<feature type="domain" description="Fibronectin type-III" evidence="12">
    <location>
        <begin position="580"/>
        <end position="677"/>
    </location>
</feature>
<proteinExistence type="predicted"/>
<keyword evidence="5" id="KW-0130">Cell adhesion</keyword>
<dbReference type="InterPro" id="IPR036179">
    <property type="entry name" value="Ig-like_dom_sf"/>
</dbReference>
<dbReference type="InterPro" id="IPR013098">
    <property type="entry name" value="Ig_I-set"/>
</dbReference>
<evidence type="ECO:0000256" key="1">
    <source>
        <dbReference type="ARBA" id="ARBA00004167"/>
    </source>
</evidence>
<dbReference type="Gene3D" id="2.60.40.10">
    <property type="entry name" value="Immunoglobulins"/>
    <property type="match status" value="7"/>
</dbReference>
<keyword evidence="6 10" id="KW-1133">Transmembrane helix</keyword>
<dbReference type="InterPro" id="IPR003598">
    <property type="entry name" value="Ig_sub2"/>
</dbReference>
<evidence type="ECO:0000256" key="3">
    <source>
        <dbReference type="ARBA" id="ARBA00022729"/>
    </source>
</evidence>
<organism evidence="13 14">
    <name type="scientific">Chionoecetes opilio</name>
    <name type="common">Atlantic snow crab</name>
    <name type="synonym">Cancer opilio</name>
    <dbReference type="NCBI Taxonomy" id="41210"/>
    <lineage>
        <taxon>Eukaryota</taxon>
        <taxon>Metazoa</taxon>
        <taxon>Ecdysozoa</taxon>
        <taxon>Arthropoda</taxon>
        <taxon>Crustacea</taxon>
        <taxon>Multicrustacea</taxon>
        <taxon>Malacostraca</taxon>
        <taxon>Eumalacostraca</taxon>
        <taxon>Eucarida</taxon>
        <taxon>Decapoda</taxon>
        <taxon>Pleocyemata</taxon>
        <taxon>Brachyura</taxon>
        <taxon>Eubrachyura</taxon>
        <taxon>Majoidea</taxon>
        <taxon>Majidae</taxon>
        <taxon>Chionoecetes</taxon>
    </lineage>
</organism>
<dbReference type="FunFam" id="2.60.40.10:FF:000032">
    <property type="entry name" value="palladin isoform X1"/>
    <property type="match status" value="1"/>
</dbReference>
<dbReference type="InterPro" id="IPR003961">
    <property type="entry name" value="FN3_dom"/>
</dbReference>
<dbReference type="AlphaFoldDB" id="A0A8J4YA89"/>
<dbReference type="GO" id="GO:0007156">
    <property type="term" value="P:homophilic cell adhesion via plasma membrane adhesion molecules"/>
    <property type="evidence" value="ECO:0007669"/>
    <property type="project" value="TreeGrafter"/>
</dbReference>
<keyword evidence="4" id="KW-0677">Repeat</keyword>
<keyword evidence="3" id="KW-0732">Signal</keyword>
<feature type="domain" description="Fibronectin type-III" evidence="12">
    <location>
        <begin position="309"/>
        <end position="393"/>
    </location>
</feature>
<reference evidence="13" key="1">
    <citation type="submission" date="2020-07" db="EMBL/GenBank/DDBJ databases">
        <title>The High-quality genome of the commercially important snow crab, Chionoecetes opilio.</title>
        <authorList>
            <person name="Jeong J.-H."/>
            <person name="Ryu S."/>
        </authorList>
    </citation>
    <scope>NUCLEOTIDE SEQUENCE</scope>
    <source>
        <strain evidence="13">MADBK_172401_WGS</strain>
        <tissue evidence="13">Digestive gland</tissue>
    </source>
</reference>
<keyword evidence="14" id="KW-1185">Reference proteome</keyword>
<evidence type="ECO:0000256" key="8">
    <source>
        <dbReference type="ARBA" id="ARBA00023157"/>
    </source>
</evidence>
<dbReference type="GO" id="GO:0030154">
    <property type="term" value="P:cell differentiation"/>
    <property type="evidence" value="ECO:0007669"/>
    <property type="project" value="UniProtKB-ARBA"/>
</dbReference>
<dbReference type="Proteomes" id="UP000770661">
    <property type="component" value="Unassembled WGS sequence"/>
</dbReference>